<gene>
    <name evidence="2" type="primary">Contig3429.g3666</name>
    <name evidence="2" type="ORF">STYLEM_10258</name>
</gene>
<dbReference type="Proteomes" id="UP000039865">
    <property type="component" value="Unassembled WGS sequence"/>
</dbReference>
<sequence>MNSKKKLINQDLTSTDNHQQDLEANEVNLKISPQKSRLQHSSSQGQFTERQQLRESKKILIGLSKYDCSISDFTLNENSNLQQSLSYLDKKTIEQYHLDNKQIQKMMSQVLDMSHTTSQQIENLRLGINDAMRKVHRILCDHNPNQMTEVSSAQKFIQKIRILEDEHYYYKINIQEEIRPCSITLKLDEGQCNIYVSFRNEQPSKLIHDFYLKKQTNIIFPSSYKGKHMFICIQGIFDSNGVLVIKFLENEKKRFENLHNSIQEMIEDKKTYNEFQKIVEVIQERRKKQRRQGRTVSHDEYLVKYQTYKKFEQEQEKQRREMAIVRKEQNEELQYQRKIMDINRKETRILQKLEQQRIERKVQREKLKVVEWIRWYHLNQILQRYSKSYLYKRDINFKRIRRIIMCNRIKRNIKCHLKRFGEDLTERLQFKSQRILRFLSQVTLETQNQRASQLICELLKDTAQIYQLKQNMILHNKRVVYIQQFWRRNVKTKIVQRMVQLDQYWQRIVTELNNISSEITKFIKFESKMPPEQKKKVLFEAVVQSFHKFRKHYVEWEKDLATKPSNVQFASRILERFTSFVWNESYTKQRITLELKNYVEKHGTGKNKKTQLQRYNTLINMNETSSSYEVNKANETMTSLKKIQKRNSEFDREKQQMIENFIKEQQKKAQPAPKQELIIPVQEFIAQIKQVHEELFGRTLSNMSKKQ</sequence>
<reference evidence="2 3" key="1">
    <citation type="submission" date="2014-06" db="EMBL/GenBank/DDBJ databases">
        <authorList>
            <person name="Swart Estienne"/>
        </authorList>
    </citation>
    <scope>NUCLEOTIDE SEQUENCE [LARGE SCALE GENOMIC DNA]</scope>
    <source>
        <strain evidence="2 3">130c</strain>
    </source>
</reference>
<proteinExistence type="predicted"/>
<dbReference type="EMBL" id="CCKQ01009734">
    <property type="protein sequence ID" value="CDW81245.1"/>
    <property type="molecule type" value="Genomic_DNA"/>
</dbReference>
<keyword evidence="3" id="KW-1185">Reference proteome</keyword>
<evidence type="ECO:0000313" key="3">
    <source>
        <dbReference type="Proteomes" id="UP000039865"/>
    </source>
</evidence>
<keyword evidence="1" id="KW-0175">Coiled coil</keyword>
<name>A0A078AG10_STYLE</name>
<evidence type="ECO:0000313" key="2">
    <source>
        <dbReference type="EMBL" id="CDW81245.1"/>
    </source>
</evidence>
<evidence type="ECO:0000256" key="1">
    <source>
        <dbReference type="SAM" id="Coils"/>
    </source>
</evidence>
<dbReference type="AlphaFoldDB" id="A0A078AG10"/>
<accession>A0A078AG10</accession>
<feature type="coiled-coil region" evidence="1">
    <location>
        <begin position="245"/>
        <end position="345"/>
    </location>
</feature>
<protein>
    <submittedName>
        <fullName evidence="2">Uncharacterized protein</fullName>
    </submittedName>
</protein>
<organism evidence="2 3">
    <name type="scientific">Stylonychia lemnae</name>
    <name type="common">Ciliate</name>
    <dbReference type="NCBI Taxonomy" id="5949"/>
    <lineage>
        <taxon>Eukaryota</taxon>
        <taxon>Sar</taxon>
        <taxon>Alveolata</taxon>
        <taxon>Ciliophora</taxon>
        <taxon>Intramacronucleata</taxon>
        <taxon>Spirotrichea</taxon>
        <taxon>Stichotrichia</taxon>
        <taxon>Sporadotrichida</taxon>
        <taxon>Oxytrichidae</taxon>
        <taxon>Stylonychinae</taxon>
        <taxon>Stylonychia</taxon>
    </lineage>
</organism>
<dbReference type="InParanoid" id="A0A078AG10"/>